<dbReference type="InterPro" id="IPR012338">
    <property type="entry name" value="Beta-lactam/transpept-like"/>
</dbReference>
<reference evidence="2 3" key="1">
    <citation type="submission" date="2020-09" db="EMBL/GenBank/DDBJ databases">
        <title>Characterization of Paenibacillus peoriae strain ZF390 with broad-spectrum antimicrobial activity as a potential biocontrol agent.</title>
        <authorList>
            <person name="Li L."/>
            <person name="Zhao Y."/>
            <person name="Li B."/>
            <person name="Xie X."/>
        </authorList>
    </citation>
    <scope>NUCLEOTIDE SEQUENCE [LARGE SCALE GENOMIC DNA]</scope>
    <source>
        <strain evidence="2 3">ZF390</strain>
    </source>
</reference>
<accession>A0A7H0YAX9</accession>
<dbReference type="GO" id="GO:0030655">
    <property type="term" value="P:beta-lactam antibiotic catabolic process"/>
    <property type="evidence" value="ECO:0007669"/>
    <property type="project" value="InterPro"/>
</dbReference>
<dbReference type="RefSeq" id="WP_134903718.1">
    <property type="nucleotide sequence ID" value="NZ_CP061172.1"/>
</dbReference>
<dbReference type="InterPro" id="IPR045155">
    <property type="entry name" value="Beta-lactam_cat"/>
</dbReference>
<dbReference type="AlphaFoldDB" id="A0A7H0YAX9"/>
<name>A0A7H0YAX9_9BACL</name>
<sequence>MKRKRLIVVATSLATVLIVMGVAAGLLSFMQNQVANPPNTVRPTTAIAADVKEETKEQDAATRLLHFVEANAEKVSITILRDGKKLAGQEENRMMPLASTVKTIIAIEYAKQAVVGKINPDGRVKLISLERFYLPGLDGGAHTAWLQNMEAKGRIQNETVSVRDVAKGMIQFSSNANAEYLMDKLGVDAINRTRAKMGLQNHDPIYPFVSSILIPYEWMRERQGENWNNTKNNISAKEAIQAMSDTEFRRYSRVIHNKLRRDVSGFYKRNADITTWYDQDYDRINTDRFIASTTADYASLMSKLNRRQGFTKAEQKLLSEVLEEPFMVLPENRQSLKHTGQKGGSTAYVLTLAMYATDKEGHSTELAVFFNDLDPSTNASFPEMINDFKKRLLHDESFRKEVNRRIGVQVALLNARV</sequence>
<feature type="domain" description="Beta-lactamase class A catalytic" evidence="1">
    <location>
        <begin position="76"/>
        <end position="201"/>
    </location>
</feature>
<dbReference type="GO" id="GO:0008800">
    <property type="term" value="F:beta-lactamase activity"/>
    <property type="evidence" value="ECO:0007669"/>
    <property type="project" value="InterPro"/>
</dbReference>
<dbReference type="PANTHER" id="PTHR35333">
    <property type="entry name" value="BETA-LACTAMASE"/>
    <property type="match status" value="1"/>
</dbReference>
<organism evidence="2 3">
    <name type="scientific">Paenibacillus peoriae</name>
    <dbReference type="NCBI Taxonomy" id="59893"/>
    <lineage>
        <taxon>Bacteria</taxon>
        <taxon>Bacillati</taxon>
        <taxon>Bacillota</taxon>
        <taxon>Bacilli</taxon>
        <taxon>Bacillales</taxon>
        <taxon>Paenibacillaceae</taxon>
        <taxon>Paenibacillus</taxon>
    </lineage>
</organism>
<evidence type="ECO:0000259" key="1">
    <source>
        <dbReference type="Pfam" id="PF13354"/>
    </source>
</evidence>
<protein>
    <submittedName>
        <fullName evidence="2">Serine hydrolase</fullName>
    </submittedName>
</protein>
<keyword evidence="2" id="KW-0378">Hydrolase</keyword>
<dbReference type="GO" id="GO:0046677">
    <property type="term" value="P:response to antibiotic"/>
    <property type="evidence" value="ECO:0007669"/>
    <property type="project" value="InterPro"/>
</dbReference>
<dbReference type="Proteomes" id="UP000516384">
    <property type="component" value="Chromosome"/>
</dbReference>
<dbReference type="PANTHER" id="PTHR35333:SF3">
    <property type="entry name" value="BETA-LACTAMASE-TYPE TRANSPEPTIDASE FOLD CONTAINING PROTEIN"/>
    <property type="match status" value="1"/>
</dbReference>
<dbReference type="Gene3D" id="3.40.710.10">
    <property type="entry name" value="DD-peptidase/beta-lactamase superfamily"/>
    <property type="match status" value="1"/>
</dbReference>
<evidence type="ECO:0000313" key="2">
    <source>
        <dbReference type="EMBL" id="QNR68237.1"/>
    </source>
</evidence>
<dbReference type="Pfam" id="PF13354">
    <property type="entry name" value="Beta-lactamase2"/>
    <property type="match status" value="1"/>
</dbReference>
<dbReference type="SUPFAM" id="SSF56601">
    <property type="entry name" value="beta-lactamase/transpeptidase-like"/>
    <property type="match status" value="1"/>
</dbReference>
<evidence type="ECO:0000313" key="3">
    <source>
        <dbReference type="Proteomes" id="UP000516384"/>
    </source>
</evidence>
<dbReference type="InterPro" id="IPR000871">
    <property type="entry name" value="Beta-lactam_class-A"/>
</dbReference>
<proteinExistence type="predicted"/>
<dbReference type="EMBL" id="CP061172">
    <property type="protein sequence ID" value="QNR68237.1"/>
    <property type="molecule type" value="Genomic_DNA"/>
</dbReference>
<gene>
    <name evidence="2" type="ORF">IAQ67_03880</name>
</gene>